<sequence>MYPSDISGPSRQCLPPAEPVTPAPLTPVQQQELAQRYAPILYFHPQEENFLQDPNTYIEQSTLRQERDFWGDKELHGLGEVPARELADIGPDNKDADSQLFLDHQNEELGDGVRDGDLANSKNLYQYDPESNTITYHLFYSYNDGPPGLGDVQNHEGDWEKITVQLDDQYQPTAVRYSAHGGLNAERSWADTPKEDGRPVSYVGQGSHANFPETGSWETKAPGIDDSAKSGGVRFDLAGQPAVDVTTQEWYGGHVLWGERGSGQELGIAETTGPTGPSADKGPIVAGDADPSLQPNDETPGFPFYGPYPPFVFPP</sequence>
<dbReference type="OrthoDB" id="144586at2"/>
<gene>
    <name evidence="2" type="ORF">LA76x_3372</name>
</gene>
<dbReference type="AlphaFoldDB" id="A0A0S2FDA0"/>
<evidence type="ECO:0000313" key="3">
    <source>
        <dbReference type="Proteomes" id="UP000060787"/>
    </source>
</evidence>
<dbReference type="EMBL" id="CP011129">
    <property type="protein sequence ID" value="ALN81498.1"/>
    <property type="molecule type" value="Genomic_DNA"/>
</dbReference>
<dbReference type="Proteomes" id="UP000060787">
    <property type="component" value="Chromosome"/>
</dbReference>
<dbReference type="Pfam" id="PF06101">
    <property type="entry name" value="Vps62"/>
    <property type="match status" value="1"/>
</dbReference>
<dbReference type="InterPro" id="IPR009291">
    <property type="entry name" value="Vps62"/>
</dbReference>
<feature type="region of interest" description="Disordered" evidence="1">
    <location>
        <begin position="1"/>
        <end position="26"/>
    </location>
</feature>
<dbReference type="PATRIC" id="fig|84531.7.peg.2355"/>
<evidence type="ECO:0000256" key="1">
    <source>
        <dbReference type="SAM" id="MobiDB-lite"/>
    </source>
</evidence>
<reference evidence="2 3" key="1">
    <citation type="journal article" date="2015" name="BMC Genomics">
        <title>Comparative genomics and metabolic profiling of the genus Lysobacter.</title>
        <authorList>
            <person name="de Bruijn I."/>
            <person name="Cheng X."/>
            <person name="de Jager V."/>
            <person name="Exposito R.G."/>
            <person name="Watrous J."/>
            <person name="Patel N."/>
            <person name="Postma J."/>
            <person name="Dorrestein P.C."/>
            <person name="Kobayashi D."/>
            <person name="Raaijmakers J.M."/>
        </authorList>
    </citation>
    <scope>NUCLEOTIDE SEQUENCE [LARGE SCALE GENOMIC DNA]</scope>
    <source>
        <strain evidence="2 3">76</strain>
    </source>
</reference>
<accession>A0A0S2FDA0</accession>
<protein>
    <recommendedName>
        <fullName evidence="4">DUF946 domain-containing protein</fullName>
    </recommendedName>
</protein>
<evidence type="ECO:0000313" key="2">
    <source>
        <dbReference type="EMBL" id="ALN81498.1"/>
    </source>
</evidence>
<dbReference type="KEGG" id="lab:LA76x_3372"/>
<proteinExistence type="predicted"/>
<feature type="region of interest" description="Disordered" evidence="1">
    <location>
        <begin position="271"/>
        <end position="307"/>
    </location>
</feature>
<evidence type="ECO:0008006" key="4">
    <source>
        <dbReference type="Google" id="ProtNLM"/>
    </source>
</evidence>
<name>A0A0S2FDA0_LYSAN</name>
<dbReference type="KEGG" id="laq:GLA29479_2404"/>
<dbReference type="PANTHER" id="PTHR48174:SF5">
    <property type="entry name" value="VACUOLAR PROTEIN SORTING-ASSOCIATED PROTEIN 62"/>
    <property type="match status" value="1"/>
</dbReference>
<organism evidence="2 3">
    <name type="scientific">Lysobacter antibioticus</name>
    <dbReference type="NCBI Taxonomy" id="84531"/>
    <lineage>
        <taxon>Bacteria</taxon>
        <taxon>Pseudomonadati</taxon>
        <taxon>Pseudomonadota</taxon>
        <taxon>Gammaproteobacteria</taxon>
        <taxon>Lysobacterales</taxon>
        <taxon>Lysobacteraceae</taxon>
        <taxon>Lysobacter</taxon>
    </lineage>
</organism>
<keyword evidence="3" id="KW-1185">Reference proteome</keyword>
<feature type="compositionally biased region" description="Pro residues" evidence="1">
    <location>
        <begin position="16"/>
        <end position="25"/>
    </location>
</feature>
<dbReference type="STRING" id="84531.LA76x_3372"/>
<dbReference type="PANTHER" id="PTHR48174">
    <property type="entry name" value="DUF946 FAMILY PROTEIN"/>
    <property type="match status" value="1"/>
</dbReference>
<dbReference type="RefSeq" id="WP_057918527.1">
    <property type="nucleotide sequence ID" value="NZ_CP011129.1"/>
</dbReference>